<dbReference type="RefSeq" id="WP_021104859.1">
    <property type="nucleotide sequence ID" value="NZ_LT906441.1"/>
</dbReference>
<feature type="domain" description="FAS1-like dehydratase" evidence="2">
    <location>
        <begin position="7"/>
        <end position="128"/>
    </location>
</feature>
<dbReference type="KEGG" id="cgrn:4412665_00070"/>
<dbReference type="HAMAP" id="MF_00799">
    <property type="entry name" value="UPF0336"/>
    <property type="match status" value="1"/>
</dbReference>
<organism evidence="3 4">
    <name type="scientific">Cutibacterium granulosum</name>
    <dbReference type="NCBI Taxonomy" id="33011"/>
    <lineage>
        <taxon>Bacteria</taxon>
        <taxon>Bacillati</taxon>
        <taxon>Actinomycetota</taxon>
        <taxon>Actinomycetes</taxon>
        <taxon>Propionibacteriales</taxon>
        <taxon>Propionibacteriaceae</taxon>
        <taxon>Cutibacterium</taxon>
    </lineage>
</organism>
<comment type="similarity">
    <text evidence="1">Belongs to the UPF0336 family.</text>
</comment>
<dbReference type="PIRSF" id="PIRSF018072">
    <property type="entry name" value="UCP018072"/>
    <property type="match status" value="1"/>
</dbReference>
<dbReference type="InterPro" id="IPR039569">
    <property type="entry name" value="FAS1-like_DH_region"/>
</dbReference>
<dbReference type="AlphaFoldDB" id="A0A239W210"/>
<evidence type="ECO:0000313" key="4">
    <source>
        <dbReference type="Proteomes" id="UP000215332"/>
    </source>
</evidence>
<dbReference type="Pfam" id="PF13452">
    <property type="entry name" value="FAS1_DH_region"/>
    <property type="match status" value="1"/>
</dbReference>
<dbReference type="Gene3D" id="3.10.129.10">
    <property type="entry name" value="Hotdog Thioesterase"/>
    <property type="match status" value="1"/>
</dbReference>
<proteinExistence type="inferred from homology"/>
<name>A0A239W210_9ACTN</name>
<reference evidence="3 4" key="1">
    <citation type="submission" date="2017-06" db="EMBL/GenBank/DDBJ databases">
        <authorList>
            <consortium name="Pathogen Informatics"/>
        </authorList>
    </citation>
    <scope>NUCLEOTIDE SEQUENCE [LARGE SCALE GENOMIC DNA]</scope>
    <source>
        <strain evidence="3 4">NCTC11865</strain>
    </source>
</reference>
<evidence type="ECO:0000256" key="1">
    <source>
        <dbReference type="HAMAP-Rule" id="MF_00799"/>
    </source>
</evidence>
<dbReference type="SUPFAM" id="SSF54637">
    <property type="entry name" value="Thioesterase/thiol ester dehydrase-isomerase"/>
    <property type="match status" value="1"/>
</dbReference>
<protein>
    <recommendedName>
        <fullName evidence="1">UPF0336 protein SAMEA4412665_00070</fullName>
    </recommendedName>
</protein>
<evidence type="ECO:0000313" key="3">
    <source>
        <dbReference type="EMBL" id="SNV27804.1"/>
    </source>
</evidence>
<accession>A0A239W210</accession>
<sequence length="142" mass="15643">MPISKDHVGRTYPTTDPYHVSAAKITEFATAIRDDSPAYQGPDPVAPPTFAMVIAAHAWQRLFDDPDLGLRLDHTIHTEQSFTWRRPLHAGDEITATLTITSVRVRGNTDMIGLDVVLRDDADEHVATASSTLWHTRGGQDG</sequence>
<dbReference type="EMBL" id="LT906441">
    <property type="protein sequence ID" value="SNV27804.1"/>
    <property type="molecule type" value="Genomic_DNA"/>
</dbReference>
<dbReference type="eggNOG" id="COG2030">
    <property type="taxonomic scope" value="Bacteria"/>
</dbReference>
<evidence type="ECO:0000259" key="2">
    <source>
        <dbReference type="Pfam" id="PF13452"/>
    </source>
</evidence>
<dbReference type="CDD" id="cd03441">
    <property type="entry name" value="R_hydratase_like"/>
    <property type="match status" value="1"/>
</dbReference>
<dbReference type="Proteomes" id="UP000215332">
    <property type="component" value="Chromosome 1"/>
</dbReference>
<dbReference type="InterPro" id="IPR029069">
    <property type="entry name" value="HotDog_dom_sf"/>
</dbReference>
<gene>
    <name evidence="3" type="ORF">SAMEA4412665_00070</name>
</gene>
<dbReference type="InterPro" id="IPR016709">
    <property type="entry name" value="HadA-like"/>
</dbReference>